<organism evidence="2 3">
    <name type="scientific">Engystomops pustulosus</name>
    <name type="common">Tungara frog</name>
    <name type="synonym">Physalaemus pustulosus</name>
    <dbReference type="NCBI Taxonomy" id="76066"/>
    <lineage>
        <taxon>Eukaryota</taxon>
        <taxon>Metazoa</taxon>
        <taxon>Chordata</taxon>
        <taxon>Craniata</taxon>
        <taxon>Vertebrata</taxon>
        <taxon>Euteleostomi</taxon>
        <taxon>Amphibia</taxon>
        <taxon>Batrachia</taxon>
        <taxon>Anura</taxon>
        <taxon>Neobatrachia</taxon>
        <taxon>Hyloidea</taxon>
        <taxon>Leptodactylidae</taxon>
        <taxon>Leiuperinae</taxon>
        <taxon>Engystomops</taxon>
    </lineage>
</organism>
<protein>
    <submittedName>
        <fullName evidence="2">Uncharacterized protein</fullName>
    </submittedName>
</protein>
<evidence type="ECO:0000313" key="2">
    <source>
        <dbReference type="EMBL" id="KAG8537102.1"/>
    </source>
</evidence>
<proteinExistence type="predicted"/>
<dbReference type="AlphaFoldDB" id="A0AAV6YIS3"/>
<dbReference type="EMBL" id="WNYA01033892">
    <property type="protein sequence ID" value="KAG8537102.1"/>
    <property type="molecule type" value="Genomic_DNA"/>
</dbReference>
<dbReference type="Proteomes" id="UP000824782">
    <property type="component" value="Unassembled WGS sequence"/>
</dbReference>
<comment type="caution">
    <text evidence="2">The sequence shown here is derived from an EMBL/GenBank/DDBJ whole genome shotgun (WGS) entry which is preliminary data.</text>
</comment>
<accession>A0AAV6YIS3</accession>
<evidence type="ECO:0000256" key="1">
    <source>
        <dbReference type="SAM" id="MobiDB-lite"/>
    </source>
</evidence>
<sequence>MDLASSTSSIFRVSRMALSNWSKSSEENRYLDSIFEADREVDGSNSRESLKEELSSESGSDSEAHIKALLGGGPGRLSEAMEEATEEWTSSLMKARISSLKPVRSSFRRLSRHSLHTGFL</sequence>
<gene>
    <name evidence="2" type="ORF">GDO81_025070</name>
</gene>
<feature type="region of interest" description="Disordered" evidence="1">
    <location>
        <begin position="42"/>
        <end position="67"/>
    </location>
</feature>
<reference evidence="2" key="1">
    <citation type="thesis" date="2020" institute="ProQuest LLC" country="789 East Eisenhower Parkway, Ann Arbor, MI, USA">
        <title>Comparative Genomics and Chromosome Evolution.</title>
        <authorList>
            <person name="Mudd A.B."/>
        </authorList>
    </citation>
    <scope>NUCLEOTIDE SEQUENCE</scope>
    <source>
        <strain evidence="2">237g6f4</strain>
        <tissue evidence="2">Blood</tissue>
    </source>
</reference>
<evidence type="ECO:0000313" key="3">
    <source>
        <dbReference type="Proteomes" id="UP000824782"/>
    </source>
</evidence>
<keyword evidence="3" id="KW-1185">Reference proteome</keyword>
<name>A0AAV6YIS3_ENGPU</name>